<dbReference type="Pfam" id="PF00196">
    <property type="entry name" value="GerE"/>
    <property type="match status" value="1"/>
</dbReference>
<name>A0A147KDU3_THECS</name>
<dbReference type="Pfam" id="PF13401">
    <property type="entry name" value="AAA_22"/>
    <property type="match status" value="1"/>
</dbReference>
<organism evidence="3 4">
    <name type="scientific">Thermobifida cellulosilytica TB100</name>
    <dbReference type="NCBI Taxonomy" id="665004"/>
    <lineage>
        <taxon>Bacteria</taxon>
        <taxon>Bacillati</taxon>
        <taxon>Actinomycetota</taxon>
        <taxon>Actinomycetes</taxon>
        <taxon>Streptosporangiales</taxon>
        <taxon>Nocardiopsidaceae</taxon>
        <taxon>Thermobifida</taxon>
    </lineage>
</organism>
<sequence length="827" mass="90439">MPAPRHHLPAPRTPLIGRERDAADLGHLLRTVRLVTLTGAGGIGKTRLALRVAEREHDRFADGTLFVDLSTATTGDHVLYSLANRLGIEVGRGQPLREAVLLALRSCDLLLVLDTCERIVAPLAELCRALLSTCPRLRLLATSREPLRIPGENVWRVPPLELPPAARELPADDSCSAAVSGRLSVREAMRSTAVRLFVTRARQARPGFTVTPDTIDTVVRICRMLDGVPLAIELAAARVRVLSVEQILERLDDRFTLLNSTDQRLPERQRTMRAVVEWSHALLTDAEKALLRRLSIFACWSLDMAEGLFTADFGDELLQLHGSLLDKSLIVLEGEFEGIAYYRILDTIRAYAAEELSAAGEAETYHRRTLEYGLYWASAFNAAMGSALPWRERMKLLSRVERSLDNLRSFLRWAASHGMAEPGLRICVMLRAYWLTFNRCAEGAAFLTALLDAASDDLPPELRARALVLHGELTLDLDGPHVVRERLAEGLRLAEAADDAVRADALTALANLALRTREFSAGADHAAGALELARRLGNRLLEAHAMELCGRLADAAGDRAEARRRLSEALELSEETGCGWNAARCHEALSTLALRGGDYDQAEQHLDRALSLFLELGSALGTARCLAVLGHLAARRGERLKAWEHLSEAVRRSGLSGRRLALARSLEDLARFAASEGMTDRVVLLGAQAEALRQRANAPSAGNRMLREYVVQRWGAASATAAWTRALTLPLEEALSAALDDPPLDDVRELTSRERQVAELARAGLSNREIAARLVISQATVARHIANVFAKLGISTRAELPSRLAPADGEPWADGDPHSPAASARPS</sequence>
<dbReference type="PATRIC" id="fig|665004.4.peg.259"/>
<feature type="region of interest" description="Disordered" evidence="1">
    <location>
        <begin position="804"/>
        <end position="827"/>
    </location>
</feature>
<dbReference type="Proteomes" id="UP000074382">
    <property type="component" value="Unassembled WGS sequence"/>
</dbReference>
<dbReference type="PANTHER" id="PTHR47691">
    <property type="entry name" value="REGULATOR-RELATED"/>
    <property type="match status" value="1"/>
</dbReference>
<dbReference type="InterPro" id="IPR036388">
    <property type="entry name" value="WH-like_DNA-bd_sf"/>
</dbReference>
<dbReference type="PRINTS" id="PR00038">
    <property type="entry name" value="HTHLUXR"/>
</dbReference>
<dbReference type="Gene3D" id="1.25.40.10">
    <property type="entry name" value="Tetratricopeptide repeat domain"/>
    <property type="match status" value="1"/>
</dbReference>
<dbReference type="GO" id="GO:0016887">
    <property type="term" value="F:ATP hydrolysis activity"/>
    <property type="evidence" value="ECO:0007669"/>
    <property type="project" value="InterPro"/>
</dbReference>
<dbReference type="InterPro" id="IPR027417">
    <property type="entry name" value="P-loop_NTPase"/>
</dbReference>
<dbReference type="STRING" id="665004.AC529_17320"/>
<dbReference type="SUPFAM" id="SSF46894">
    <property type="entry name" value="C-terminal effector domain of the bipartite response regulators"/>
    <property type="match status" value="1"/>
</dbReference>
<dbReference type="InterPro" id="IPR016032">
    <property type="entry name" value="Sig_transdc_resp-reg_C-effctor"/>
</dbReference>
<reference evidence="4" key="1">
    <citation type="journal article" date="2017" name="Acta Aliment.">
        <title>Plant polysaccharide degrading enzyme system of Thermpbifida cellulosilytica TB100 revealed by de novo genome project data.</title>
        <authorList>
            <person name="Toth A."/>
            <person name="Baka E."/>
            <person name="Luzics S."/>
            <person name="Bata-Vidacs I."/>
            <person name="Nagy I."/>
            <person name="Balint B."/>
            <person name="Herceg R."/>
            <person name="Olasz F."/>
            <person name="Wilk T."/>
            <person name="Nagy T."/>
            <person name="Kriszt B."/>
            <person name="Nagy I."/>
            <person name="Kukolya J."/>
        </authorList>
    </citation>
    <scope>NUCLEOTIDE SEQUENCE [LARGE SCALE GENOMIC DNA]</scope>
    <source>
        <strain evidence="4">TB100</strain>
    </source>
</reference>
<dbReference type="GO" id="GO:0003677">
    <property type="term" value="F:DNA binding"/>
    <property type="evidence" value="ECO:0007669"/>
    <property type="project" value="InterPro"/>
</dbReference>
<evidence type="ECO:0000313" key="3">
    <source>
        <dbReference type="EMBL" id="KUP95471.1"/>
    </source>
</evidence>
<gene>
    <name evidence="3" type="ORF">AC529_17320</name>
</gene>
<dbReference type="SUPFAM" id="SSF48452">
    <property type="entry name" value="TPR-like"/>
    <property type="match status" value="1"/>
</dbReference>
<dbReference type="SUPFAM" id="SSF52540">
    <property type="entry name" value="P-loop containing nucleoside triphosphate hydrolases"/>
    <property type="match status" value="1"/>
</dbReference>
<dbReference type="InterPro" id="IPR011990">
    <property type="entry name" value="TPR-like_helical_dom_sf"/>
</dbReference>
<dbReference type="InterPro" id="IPR000792">
    <property type="entry name" value="Tscrpt_reg_LuxR_C"/>
</dbReference>
<evidence type="ECO:0000259" key="2">
    <source>
        <dbReference type="PROSITE" id="PS50043"/>
    </source>
</evidence>
<dbReference type="OrthoDB" id="3194665at2"/>
<dbReference type="PROSITE" id="PS00622">
    <property type="entry name" value="HTH_LUXR_1"/>
    <property type="match status" value="1"/>
</dbReference>
<dbReference type="AlphaFoldDB" id="A0A147KDU3"/>
<dbReference type="Gene3D" id="3.40.50.300">
    <property type="entry name" value="P-loop containing nucleotide triphosphate hydrolases"/>
    <property type="match status" value="1"/>
</dbReference>
<comment type="caution">
    <text evidence="3">The sequence shown here is derived from an EMBL/GenBank/DDBJ whole genome shotgun (WGS) entry which is preliminary data.</text>
</comment>
<feature type="domain" description="HTH luxR-type" evidence="2">
    <location>
        <begin position="743"/>
        <end position="809"/>
    </location>
</feature>
<dbReference type="RefSeq" id="WP_068753082.1">
    <property type="nucleotide sequence ID" value="NZ_KQ950180.1"/>
</dbReference>
<dbReference type="InterPro" id="IPR049945">
    <property type="entry name" value="AAA_22"/>
</dbReference>
<dbReference type="PANTHER" id="PTHR47691:SF3">
    <property type="entry name" value="HTH-TYPE TRANSCRIPTIONAL REGULATOR RV0890C-RELATED"/>
    <property type="match status" value="1"/>
</dbReference>
<dbReference type="PRINTS" id="PR00364">
    <property type="entry name" value="DISEASERSIST"/>
</dbReference>
<dbReference type="SMART" id="SM00421">
    <property type="entry name" value="HTH_LUXR"/>
    <property type="match status" value="1"/>
</dbReference>
<dbReference type="GO" id="GO:0006355">
    <property type="term" value="P:regulation of DNA-templated transcription"/>
    <property type="evidence" value="ECO:0007669"/>
    <property type="project" value="InterPro"/>
</dbReference>
<dbReference type="PROSITE" id="PS50043">
    <property type="entry name" value="HTH_LUXR_2"/>
    <property type="match status" value="1"/>
</dbReference>
<evidence type="ECO:0000256" key="1">
    <source>
        <dbReference type="SAM" id="MobiDB-lite"/>
    </source>
</evidence>
<accession>A0A147KDU3</accession>
<dbReference type="Gene3D" id="1.10.10.10">
    <property type="entry name" value="Winged helix-like DNA-binding domain superfamily/Winged helix DNA-binding domain"/>
    <property type="match status" value="1"/>
</dbReference>
<protein>
    <submittedName>
        <fullName evidence="3">LuxR family transcriptional regulator</fullName>
    </submittedName>
</protein>
<keyword evidence="4" id="KW-1185">Reference proteome</keyword>
<dbReference type="CDD" id="cd06170">
    <property type="entry name" value="LuxR_C_like"/>
    <property type="match status" value="1"/>
</dbReference>
<dbReference type="EMBL" id="LGEM01000124">
    <property type="protein sequence ID" value="KUP95471.1"/>
    <property type="molecule type" value="Genomic_DNA"/>
</dbReference>
<proteinExistence type="predicted"/>
<evidence type="ECO:0000313" key="4">
    <source>
        <dbReference type="Proteomes" id="UP000074382"/>
    </source>
</evidence>